<dbReference type="RefSeq" id="WP_208350977.1">
    <property type="nucleotide sequence ID" value="NZ_JAALHA020000039.1"/>
</dbReference>
<keyword evidence="3" id="KW-1185">Reference proteome</keyword>
<sequence>MLSQQQLELLKKSNKTLAIIGRFRCDDEKTRYVFKNAGEKDGKISVADLFAQLKPELRSSSKGILKIGTEKETERFEKYELDTPLNAGDKSKSQPILFDSPLLDGTIYSGEEAERIQEQGKKVVKELIDSLDTVAYFTDTHFTKSLLKIAKHYLFEEANEHLEHKIADDAQWYKTVNSDNSFCSRIVQYITAHEQDEPEIETAFRLSLNSFKNNSDKRIYTDEQVDQLTQALIKCKRVMLDGAEEDVTWKKIAQTGQFSWLKNYASDPDYGLSHPKIGKKVGDKNFLAYYNAFMEASDKIHRLVRTQAIHSSIFCWLASKYQKWDLTSRSEAAREMFRIGVEGQGEERIRSESREAYERNSKLIQEAKVEPTLANKVEGDDNYKIFAVKTEDNIFDALLPDRAVTRKALRFRAKNLFKKLNQIAGGKAGQILRENDEFNQLFVKYYRTILNTDAGATIEEFAERLNKEAAKDKEVEKFNNFDIRGFIDVVINRAKEQGEENLKTQVKEAFITEFAQKSKNRFAEEYLKNQDQIKKEEQLAQDLYDLRSIQEVTAQEETAGAPVYVMTDLSMPDFEKIDEDIKISRKKKIQQEAQAAAKTSFSLSVTAPKPKELEGIQTDTTGVVTDGEGKNIGSYTIQDNKIKLSANEIQVADQFNSTEAQINVDGQTYKLQELYIPEIMDFPKPDEIEQAERIAEAAQNNYEQLSKAMDKILNKYRDEDAEEADFNRAFRSLLLCEYIQSAPKGTTQIDRQDLSNILGLMVDIVEHLGEVDNSKILDGVLTEDPKLLRLLQKINLSKYYPAEKGDEISTILQYQYELCKKLNNVKGYLQELAEIKNFFETMQRTNLEIVVLNTTVKEYGDINNIDYETFSFNTDCPSVVYLTSQSQVSVDSLTTIADTLAELIDDSDNATNLQIPIFVTSQSLSIDKVPLPLICPTEKFDLPNLVFDKNESLENNKLNITVDWKEQQNSYLLFSAATMLVDSSTAMGSITNFKPPVSLAIRKSFDINLKKNQTVVDLLRQFWLSPNCKLLDTLIFTKWLNLIVLAKRIDNTINLKEEFGQILDDKIWKPRELPDVSNAAFATLKELVNIPIKVEMNKQFSNPSSLGGGNCSIAEIYGTDLEKKPKYVFNLPWKDLFADKLS</sequence>
<evidence type="ECO:0000313" key="2">
    <source>
        <dbReference type="EMBL" id="MDR9900779.1"/>
    </source>
</evidence>
<protein>
    <submittedName>
        <fullName evidence="2">Uncharacterized protein</fullName>
    </submittedName>
</protein>
<evidence type="ECO:0000313" key="3">
    <source>
        <dbReference type="Proteomes" id="UP000667802"/>
    </source>
</evidence>
<dbReference type="AlphaFoldDB" id="A0AAP5IG82"/>
<dbReference type="Proteomes" id="UP000667802">
    <property type="component" value="Unassembled WGS sequence"/>
</dbReference>
<evidence type="ECO:0000256" key="1">
    <source>
        <dbReference type="SAM" id="Coils"/>
    </source>
</evidence>
<accession>A0AAP5IG82</accession>
<feature type="coiled-coil region" evidence="1">
    <location>
        <begin position="688"/>
        <end position="722"/>
    </location>
</feature>
<comment type="caution">
    <text evidence="2">The sequence shown here is derived from an EMBL/GenBank/DDBJ whole genome shotgun (WGS) entry which is preliminary data.</text>
</comment>
<reference evidence="3" key="1">
    <citation type="journal article" date="2021" name="Science">
        <title>Hunting the eagle killer: A cyanobacterial neurotoxin causes vacuolar myelinopathy.</title>
        <authorList>
            <person name="Breinlinger S."/>
            <person name="Phillips T.J."/>
            <person name="Haram B.N."/>
            <person name="Mares J."/>
            <person name="Martinez Yerena J.A."/>
            <person name="Hrouzek P."/>
            <person name="Sobotka R."/>
            <person name="Henderson W.M."/>
            <person name="Schmieder P."/>
            <person name="Williams S.M."/>
            <person name="Lauderdale J.D."/>
            <person name="Wilde H.D."/>
            <person name="Gerrin W."/>
            <person name="Kust A."/>
            <person name="Washington J.W."/>
            <person name="Wagner C."/>
            <person name="Geier B."/>
            <person name="Liebeke M."/>
            <person name="Enke H."/>
            <person name="Niedermeyer T.H.J."/>
            <person name="Wilde S.B."/>
        </authorList>
    </citation>
    <scope>NUCLEOTIDE SEQUENCE [LARGE SCALE GENOMIC DNA]</scope>
    <source>
        <strain evidence="3">Thurmond2011</strain>
    </source>
</reference>
<organism evidence="2 3">
    <name type="scientific">Aetokthonos hydrillicola Thurmond2011</name>
    <dbReference type="NCBI Taxonomy" id="2712845"/>
    <lineage>
        <taxon>Bacteria</taxon>
        <taxon>Bacillati</taxon>
        <taxon>Cyanobacteriota</taxon>
        <taxon>Cyanophyceae</taxon>
        <taxon>Nostocales</taxon>
        <taxon>Hapalosiphonaceae</taxon>
        <taxon>Aetokthonos</taxon>
    </lineage>
</organism>
<dbReference type="EMBL" id="JAALHA020000039">
    <property type="protein sequence ID" value="MDR9900779.1"/>
    <property type="molecule type" value="Genomic_DNA"/>
</dbReference>
<keyword evidence="1" id="KW-0175">Coiled coil</keyword>
<name>A0AAP5IG82_9CYAN</name>
<proteinExistence type="predicted"/>
<gene>
    <name evidence="2" type="ORF">G7B40_040545</name>
</gene>